<keyword evidence="4" id="KW-1185">Reference proteome</keyword>
<evidence type="ECO:0000313" key="4">
    <source>
        <dbReference type="Proteomes" id="UP000243797"/>
    </source>
</evidence>
<feature type="compositionally biased region" description="Low complexity" evidence="1">
    <location>
        <begin position="11"/>
        <end position="20"/>
    </location>
</feature>
<evidence type="ECO:0000256" key="2">
    <source>
        <dbReference type="SAM" id="Phobius"/>
    </source>
</evidence>
<dbReference type="Proteomes" id="UP000243797">
    <property type="component" value="Unassembled WGS sequence"/>
</dbReference>
<keyword evidence="2" id="KW-0472">Membrane</keyword>
<organism evidence="3 4">
    <name type="scientific">Sphaceloma murrayae</name>
    <dbReference type="NCBI Taxonomy" id="2082308"/>
    <lineage>
        <taxon>Eukaryota</taxon>
        <taxon>Fungi</taxon>
        <taxon>Dikarya</taxon>
        <taxon>Ascomycota</taxon>
        <taxon>Pezizomycotina</taxon>
        <taxon>Dothideomycetes</taxon>
        <taxon>Dothideomycetidae</taxon>
        <taxon>Myriangiales</taxon>
        <taxon>Elsinoaceae</taxon>
        <taxon>Sphaceloma</taxon>
    </lineage>
</organism>
<comment type="caution">
    <text evidence="3">The sequence shown here is derived from an EMBL/GenBank/DDBJ whole genome shotgun (WGS) entry which is preliminary data.</text>
</comment>
<dbReference type="InParanoid" id="A0A2K1QPJ3"/>
<reference evidence="3 4" key="1">
    <citation type="submission" date="2017-06" db="EMBL/GenBank/DDBJ databases">
        <title>Draft genome sequence of a variant of Elsinoe murrayae.</title>
        <authorList>
            <person name="Cheng Q."/>
        </authorList>
    </citation>
    <scope>NUCLEOTIDE SEQUENCE [LARGE SCALE GENOMIC DNA]</scope>
    <source>
        <strain evidence="3 4">CQ-2017a</strain>
    </source>
</reference>
<evidence type="ECO:0000256" key="1">
    <source>
        <dbReference type="SAM" id="MobiDB-lite"/>
    </source>
</evidence>
<accession>A0A2K1QPJ3</accession>
<feature type="compositionally biased region" description="Basic and acidic residues" evidence="1">
    <location>
        <begin position="1"/>
        <end position="10"/>
    </location>
</feature>
<feature type="transmembrane region" description="Helical" evidence="2">
    <location>
        <begin position="96"/>
        <end position="120"/>
    </location>
</feature>
<keyword evidence="2" id="KW-0812">Transmembrane</keyword>
<feature type="region of interest" description="Disordered" evidence="1">
    <location>
        <begin position="1"/>
        <end position="28"/>
    </location>
</feature>
<keyword evidence="2" id="KW-1133">Transmembrane helix</keyword>
<proteinExistence type="predicted"/>
<name>A0A2K1QPJ3_9PEZI</name>
<dbReference type="OrthoDB" id="3942482at2759"/>
<dbReference type="STRING" id="2082308.A0A2K1QPJ3"/>
<protein>
    <submittedName>
        <fullName evidence="3">Uncharacterized protein</fullName>
    </submittedName>
</protein>
<dbReference type="AlphaFoldDB" id="A0A2K1QPJ3"/>
<dbReference type="EMBL" id="NKHZ01000055">
    <property type="protein sequence ID" value="PNS16931.1"/>
    <property type="molecule type" value="Genomic_DNA"/>
</dbReference>
<evidence type="ECO:0000313" key="3">
    <source>
        <dbReference type="EMBL" id="PNS16931.1"/>
    </source>
</evidence>
<gene>
    <name evidence="3" type="ORF">CAC42_4895</name>
</gene>
<sequence length="223" mass="23656">MMFDITRKTADTAAASPSSTVMASEQSLPAEPNFKAIYEKHLNKELEADQPEPTRFVQHQDIESYPPPPPPPPPPFATFSIPPLSRRSGITVPTPIAILIILIFLFETSIIVFYTAVALYQTLPSAGFSIGPGRCQSQPQPHGAINVAPNIFMPNANGPASSLVTITTSVSSPSVATVTADPPTRTHFSTVPAVPSVTTSTIFSTATPERSTVTSVALVTRSA</sequence>